<feature type="transmembrane region" description="Helical" evidence="1">
    <location>
        <begin position="85"/>
        <end position="104"/>
    </location>
</feature>
<dbReference type="InterPro" id="IPR050879">
    <property type="entry name" value="Acyltransferase_3"/>
</dbReference>
<dbReference type="Proteomes" id="UP000653343">
    <property type="component" value="Unassembled WGS sequence"/>
</dbReference>
<gene>
    <name evidence="3" type="primary">nodX</name>
    <name evidence="3" type="ORF">GCM10010946_13840</name>
</gene>
<feature type="transmembrane region" description="Helical" evidence="1">
    <location>
        <begin position="291"/>
        <end position="310"/>
    </location>
</feature>
<keyword evidence="1" id="KW-0472">Membrane</keyword>
<dbReference type="PANTHER" id="PTHR23028:SF53">
    <property type="entry name" value="ACYL_TRANSF_3 DOMAIN-CONTAINING PROTEIN"/>
    <property type="match status" value="1"/>
</dbReference>
<comment type="caution">
    <text evidence="3">The sequence shown here is derived from an EMBL/GenBank/DDBJ whole genome shotgun (WGS) entry which is preliminary data.</text>
</comment>
<feature type="transmembrane region" description="Helical" evidence="1">
    <location>
        <begin position="153"/>
        <end position="172"/>
    </location>
</feature>
<evidence type="ECO:0000313" key="4">
    <source>
        <dbReference type="Proteomes" id="UP000653343"/>
    </source>
</evidence>
<protein>
    <submittedName>
        <fullName evidence="3">Acyltransferase</fullName>
    </submittedName>
</protein>
<dbReference type="GO" id="GO:0016746">
    <property type="term" value="F:acyltransferase activity"/>
    <property type="evidence" value="ECO:0007669"/>
    <property type="project" value="UniProtKB-KW"/>
</dbReference>
<feature type="transmembrane region" description="Helical" evidence="1">
    <location>
        <begin position="184"/>
        <end position="202"/>
    </location>
</feature>
<sequence length="367" mass="40888">MRLSDLSSSKDNNYNLIRFIAAFAVFLNHCFPLTGQAEPFGAWLGMTAGTWAVDVFFITSGFLVTQSLMRSDSARIYLLSRTIRIYPALIVAVLFTTFVLGSALTRLPVTEYLRHPLSWSYVLKGSTLLGGIGMQLPGVFENTPFPDAVNGSLWTLIYEVKMYLALLLIWALTRRWQGPGRGGIFMAAPVLALVVAGLAYFFVRYFQGSAESHLNRLSCMFFTGTAFYLLRRRIVLKNWLAAALAVLMAVSAFAGAKVFTVVYVLTLPYLLFWFAYIPSGKIRLFNRAGDYSYGIYIYAFPVQQTLVSLYPTMSAFTMMLTGTLVILPLAILSWHGVEKRALALKPRFNLCARSSSSATASHDQRPV</sequence>
<organism evidence="3 4">
    <name type="scientific">Undibacterium squillarum</name>
    <dbReference type="NCBI Taxonomy" id="1131567"/>
    <lineage>
        <taxon>Bacteria</taxon>
        <taxon>Pseudomonadati</taxon>
        <taxon>Pseudomonadota</taxon>
        <taxon>Betaproteobacteria</taxon>
        <taxon>Burkholderiales</taxon>
        <taxon>Oxalobacteraceae</taxon>
        <taxon>Undibacterium</taxon>
    </lineage>
</organism>
<keyword evidence="4" id="KW-1185">Reference proteome</keyword>
<reference evidence="4" key="1">
    <citation type="journal article" date="2019" name="Int. J. Syst. Evol. Microbiol.">
        <title>The Global Catalogue of Microorganisms (GCM) 10K type strain sequencing project: providing services to taxonomists for standard genome sequencing and annotation.</title>
        <authorList>
            <consortium name="The Broad Institute Genomics Platform"/>
            <consortium name="The Broad Institute Genome Sequencing Center for Infectious Disease"/>
            <person name="Wu L."/>
            <person name="Ma J."/>
        </authorList>
    </citation>
    <scope>NUCLEOTIDE SEQUENCE [LARGE SCALE GENOMIC DNA]</scope>
    <source>
        <strain evidence="4">KCTC 23917</strain>
    </source>
</reference>
<feature type="transmembrane region" description="Helical" evidence="1">
    <location>
        <begin position="40"/>
        <end position="64"/>
    </location>
</feature>
<feature type="transmembrane region" description="Helical" evidence="1">
    <location>
        <begin position="238"/>
        <end position="255"/>
    </location>
</feature>
<keyword evidence="3" id="KW-0012">Acyltransferase</keyword>
<evidence type="ECO:0000313" key="3">
    <source>
        <dbReference type="EMBL" id="GGX36994.1"/>
    </source>
</evidence>
<evidence type="ECO:0000256" key="1">
    <source>
        <dbReference type="SAM" id="Phobius"/>
    </source>
</evidence>
<feature type="transmembrane region" description="Helical" evidence="1">
    <location>
        <begin position="261"/>
        <end position="279"/>
    </location>
</feature>
<keyword evidence="1" id="KW-1133">Transmembrane helix</keyword>
<feature type="transmembrane region" description="Helical" evidence="1">
    <location>
        <begin position="316"/>
        <end position="337"/>
    </location>
</feature>
<keyword evidence="1" id="KW-0812">Transmembrane</keyword>
<dbReference type="RefSeq" id="WP_189356308.1">
    <property type="nucleotide sequence ID" value="NZ_BMYU01000002.1"/>
</dbReference>
<name>A0ABQ2XXC9_9BURK</name>
<dbReference type="EMBL" id="BMYU01000002">
    <property type="protein sequence ID" value="GGX36994.1"/>
    <property type="molecule type" value="Genomic_DNA"/>
</dbReference>
<dbReference type="Pfam" id="PF01757">
    <property type="entry name" value="Acyl_transf_3"/>
    <property type="match status" value="1"/>
</dbReference>
<keyword evidence="3" id="KW-0808">Transferase</keyword>
<accession>A0ABQ2XXC9</accession>
<evidence type="ECO:0000259" key="2">
    <source>
        <dbReference type="Pfam" id="PF01757"/>
    </source>
</evidence>
<feature type="transmembrane region" description="Helical" evidence="1">
    <location>
        <begin position="16"/>
        <end position="34"/>
    </location>
</feature>
<proteinExistence type="predicted"/>
<feature type="domain" description="Acyltransferase 3" evidence="2">
    <location>
        <begin position="13"/>
        <end position="332"/>
    </location>
</feature>
<dbReference type="InterPro" id="IPR002656">
    <property type="entry name" value="Acyl_transf_3_dom"/>
</dbReference>
<dbReference type="PANTHER" id="PTHR23028">
    <property type="entry name" value="ACETYLTRANSFERASE"/>
    <property type="match status" value="1"/>
</dbReference>